<dbReference type="SUPFAM" id="SSF56645">
    <property type="entry name" value="Acyl-CoA dehydrogenase NM domain-like"/>
    <property type="match status" value="1"/>
</dbReference>
<dbReference type="InterPro" id="IPR013786">
    <property type="entry name" value="AcylCoA_DH/ox_N"/>
</dbReference>
<dbReference type="STRING" id="1470563.SAMN05444000_12054"/>
<comment type="similarity">
    <text evidence="2 7">Belongs to the acyl-CoA dehydrogenase family.</text>
</comment>
<evidence type="ECO:0000259" key="9">
    <source>
        <dbReference type="Pfam" id="PF02770"/>
    </source>
</evidence>
<dbReference type="GO" id="GO:0003995">
    <property type="term" value="F:acyl-CoA dehydrogenase activity"/>
    <property type="evidence" value="ECO:0007669"/>
    <property type="project" value="TreeGrafter"/>
</dbReference>
<keyword evidence="5 7" id="KW-0274">FAD</keyword>
<dbReference type="InterPro" id="IPR006091">
    <property type="entry name" value="Acyl-CoA_Oxase/DH_mid-dom"/>
</dbReference>
<keyword evidence="6 7" id="KW-0560">Oxidoreductase</keyword>
<evidence type="ECO:0000256" key="5">
    <source>
        <dbReference type="ARBA" id="ARBA00022827"/>
    </source>
</evidence>
<dbReference type="InterPro" id="IPR050741">
    <property type="entry name" value="Acyl-CoA_dehydrogenase"/>
</dbReference>
<dbReference type="GO" id="GO:0033539">
    <property type="term" value="P:fatty acid beta-oxidation using acyl-CoA dehydrogenase"/>
    <property type="evidence" value="ECO:0007669"/>
    <property type="project" value="TreeGrafter"/>
</dbReference>
<comment type="cofactor">
    <cofactor evidence="1 7">
        <name>FAD</name>
        <dbReference type="ChEBI" id="CHEBI:57692"/>
    </cofactor>
</comment>
<evidence type="ECO:0000313" key="11">
    <source>
        <dbReference type="EMBL" id="SHK15887.1"/>
    </source>
</evidence>
<dbReference type="Pfam" id="PF02770">
    <property type="entry name" value="Acyl-CoA_dh_M"/>
    <property type="match status" value="1"/>
</dbReference>
<dbReference type="Proteomes" id="UP000183982">
    <property type="component" value="Unassembled WGS sequence"/>
</dbReference>
<keyword evidence="4 7" id="KW-0285">Flavoprotein</keyword>
<keyword evidence="12" id="KW-1185">Reference proteome</keyword>
<dbReference type="SUPFAM" id="SSF47203">
    <property type="entry name" value="Acyl-CoA dehydrogenase C-terminal domain-like"/>
    <property type="match status" value="1"/>
</dbReference>
<dbReference type="Gene3D" id="2.40.110.10">
    <property type="entry name" value="Butyryl-CoA Dehydrogenase, subunit A, domain 2"/>
    <property type="match status" value="1"/>
</dbReference>
<dbReference type="Pfam" id="PF00441">
    <property type="entry name" value="Acyl-CoA_dh_1"/>
    <property type="match status" value="1"/>
</dbReference>
<dbReference type="InterPro" id="IPR009100">
    <property type="entry name" value="AcylCoA_DH/oxidase_NM_dom_sf"/>
</dbReference>
<evidence type="ECO:0000256" key="4">
    <source>
        <dbReference type="ARBA" id="ARBA00022630"/>
    </source>
</evidence>
<accession>A0A1M6Q6Y6</accession>
<name>A0A1M6Q6Y6_9RHOB</name>
<feature type="domain" description="Acyl-CoA dehydrogenase/oxidase N-terminal" evidence="10">
    <location>
        <begin position="7"/>
        <end position="132"/>
    </location>
</feature>
<sequence>MELGLRPENEELLDRVKEMIHDEIMPLEDEYHDEIDKGDRWTYTERQAEILEGLKAKARERGLWNFWLTDSDKGFGLTTVEYAYFAEEMGKTPLGAEVFNCAAPDTGNMEVFERYSSDALKEKWLKPLLNGDIRSAYLMTEPDVASSDATNIEMPCVLDGDEYVMSGEKYWSSGAGDPRCKVYIVMVKTGGDETPTYNRQSMIVVPADTPGIEILRPMKVYGHDDAPHGHMHIRFTSVRVPKENILLGEGRGFEIAQGRLGPGRIHHCMRAIGQAESALEQMCKRALNREAFGKPIAHLGANYDIIANCRMKIEQARLLCLKTAWIMDQGDARAAAPWISQIKVIAPNIALEVIDEAVQMFGGTGVSQDTPLAIAWTQVRTLRLADGPDAVHRRQVARKELKKYTQQKV</sequence>
<proteinExistence type="inferred from homology"/>
<feature type="domain" description="Acyl-CoA oxidase/dehydrogenase middle" evidence="9">
    <location>
        <begin position="136"/>
        <end position="233"/>
    </location>
</feature>
<protein>
    <submittedName>
        <fullName evidence="11">Acyl-CoA dehydrogenase</fullName>
    </submittedName>
</protein>
<dbReference type="FunFam" id="2.40.110.10:FF:000002">
    <property type="entry name" value="Acyl-CoA dehydrogenase fadE12"/>
    <property type="match status" value="1"/>
</dbReference>
<evidence type="ECO:0000259" key="10">
    <source>
        <dbReference type="Pfam" id="PF02771"/>
    </source>
</evidence>
<dbReference type="Gene3D" id="1.10.540.10">
    <property type="entry name" value="Acyl-CoA dehydrogenase/oxidase, N-terminal domain"/>
    <property type="match status" value="1"/>
</dbReference>
<dbReference type="EMBL" id="FQZQ01000020">
    <property type="protein sequence ID" value="SHK15887.1"/>
    <property type="molecule type" value="Genomic_DNA"/>
</dbReference>
<feature type="domain" description="Acyl-CoA dehydrogenase/oxidase C-terminal" evidence="8">
    <location>
        <begin position="250"/>
        <end position="399"/>
    </location>
</feature>
<evidence type="ECO:0000256" key="1">
    <source>
        <dbReference type="ARBA" id="ARBA00001974"/>
    </source>
</evidence>
<dbReference type="Gene3D" id="1.20.140.10">
    <property type="entry name" value="Butyryl-CoA Dehydrogenase, subunit A, domain 3"/>
    <property type="match status" value="1"/>
</dbReference>
<evidence type="ECO:0000256" key="7">
    <source>
        <dbReference type="RuleBase" id="RU362125"/>
    </source>
</evidence>
<dbReference type="GO" id="GO:0005737">
    <property type="term" value="C:cytoplasm"/>
    <property type="evidence" value="ECO:0007669"/>
    <property type="project" value="TreeGrafter"/>
</dbReference>
<reference evidence="12" key="1">
    <citation type="submission" date="2016-11" db="EMBL/GenBank/DDBJ databases">
        <authorList>
            <person name="Varghese N."/>
            <person name="Submissions S."/>
        </authorList>
    </citation>
    <scope>NUCLEOTIDE SEQUENCE [LARGE SCALE GENOMIC DNA]</scope>
    <source>
        <strain evidence="12">DSM 100564</strain>
    </source>
</reference>
<dbReference type="InterPro" id="IPR037069">
    <property type="entry name" value="AcylCoA_DH/ox_N_sf"/>
</dbReference>
<dbReference type="PANTHER" id="PTHR48083">
    <property type="entry name" value="MEDIUM-CHAIN SPECIFIC ACYL-COA DEHYDROGENASE, MITOCHONDRIAL-RELATED"/>
    <property type="match status" value="1"/>
</dbReference>
<dbReference type="InterPro" id="IPR009075">
    <property type="entry name" value="AcylCo_DH/oxidase_C"/>
</dbReference>
<dbReference type="PANTHER" id="PTHR48083:SF13">
    <property type="entry name" value="ACYL-COA DEHYDROGENASE FAMILY MEMBER 11"/>
    <property type="match status" value="1"/>
</dbReference>
<dbReference type="InterPro" id="IPR036250">
    <property type="entry name" value="AcylCo_DH-like_C"/>
</dbReference>
<dbReference type="RefSeq" id="WP_073255068.1">
    <property type="nucleotide sequence ID" value="NZ_FQZQ01000020.1"/>
</dbReference>
<dbReference type="GO" id="GO:0050660">
    <property type="term" value="F:flavin adenine dinucleotide binding"/>
    <property type="evidence" value="ECO:0007669"/>
    <property type="project" value="InterPro"/>
</dbReference>
<evidence type="ECO:0000313" key="12">
    <source>
        <dbReference type="Proteomes" id="UP000183982"/>
    </source>
</evidence>
<evidence type="ECO:0000256" key="2">
    <source>
        <dbReference type="ARBA" id="ARBA00009347"/>
    </source>
</evidence>
<dbReference type="InterPro" id="IPR046373">
    <property type="entry name" value="Acyl-CoA_Oxase/DH_mid-dom_sf"/>
</dbReference>
<evidence type="ECO:0000256" key="3">
    <source>
        <dbReference type="ARBA" id="ARBA00011738"/>
    </source>
</evidence>
<evidence type="ECO:0000256" key="6">
    <source>
        <dbReference type="ARBA" id="ARBA00023002"/>
    </source>
</evidence>
<dbReference type="OrthoDB" id="9775090at2"/>
<evidence type="ECO:0000259" key="8">
    <source>
        <dbReference type="Pfam" id="PF00441"/>
    </source>
</evidence>
<gene>
    <name evidence="11" type="ORF">SAMN05444000_12054</name>
</gene>
<comment type="subunit">
    <text evidence="3">Homodimer.</text>
</comment>
<organism evidence="11 12">
    <name type="scientific">Shimia gijangensis</name>
    <dbReference type="NCBI Taxonomy" id="1470563"/>
    <lineage>
        <taxon>Bacteria</taxon>
        <taxon>Pseudomonadati</taxon>
        <taxon>Pseudomonadota</taxon>
        <taxon>Alphaproteobacteria</taxon>
        <taxon>Rhodobacterales</taxon>
        <taxon>Roseobacteraceae</taxon>
    </lineage>
</organism>
<dbReference type="AlphaFoldDB" id="A0A1M6Q6Y6"/>
<dbReference type="Pfam" id="PF02771">
    <property type="entry name" value="Acyl-CoA_dh_N"/>
    <property type="match status" value="1"/>
</dbReference>